<evidence type="ECO:0000259" key="1">
    <source>
        <dbReference type="SMART" id="SM00316"/>
    </source>
</evidence>
<organism evidence="2 3">
    <name type="scientific">Hepatospora eriocheir</name>
    <dbReference type="NCBI Taxonomy" id="1081669"/>
    <lineage>
        <taxon>Eukaryota</taxon>
        <taxon>Fungi</taxon>
        <taxon>Fungi incertae sedis</taxon>
        <taxon>Microsporidia</taxon>
        <taxon>Hepatosporidae</taxon>
        <taxon>Hepatospora</taxon>
    </lineage>
</organism>
<dbReference type="SUPFAM" id="SSF50249">
    <property type="entry name" value="Nucleic acid-binding proteins"/>
    <property type="match status" value="1"/>
</dbReference>
<keyword evidence="3" id="KW-1185">Reference proteome</keyword>
<dbReference type="GO" id="GO:0071035">
    <property type="term" value="P:nuclear polyadenylation-dependent rRNA catabolic process"/>
    <property type="evidence" value="ECO:0007669"/>
    <property type="project" value="TreeGrafter"/>
</dbReference>
<sequence length="233" mass="27048">MIDIKFIKNVYPGEDVKEILENELIDYKDFNNTYCIGIDNNKAIILGQLSMIEDNRHRLFFIKSKTQRYVPRMHDIVIGKIFYVHPDYYKVDLGRYVGILPALSFPNATKRNKPELIKNDLVLCRVLEINNELDREALLTCTSIGMGKIEEAFEIEPWKVRLLYFDLKLKKIQLNFRIALAMNGLVYIEANEEDKKEILDKINNFYCLTIILSESNLLGPFTPSGSYGNIILT</sequence>
<dbReference type="PANTHER" id="PTHR21321">
    <property type="entry name" value="PNAS-3 RELATED"/>
    <property type="match status" value="1"/>
</dbReference>
<dbReference type="PANTHER" id="PTHR21321:SF1">
    <property type="entry name" value="EXOSOME COMPLEX COMPONENT RRP40"/>
    <property type="match status" value="1"/>
</dbReference>
<comment type="caution">
    <text evidence="2">The sequence shown here is derived from an EMBL/GenBank/DDBJ whole genome shotgun (WGS) entry which is preliminary data.</text>
</comment>
<dbReference type="OrthoDB" id="340500at2759"/>
<dbReference type="Proteomes" id="UP000192356">
    <property type="component" value="Unassembled WGS sequence"/>
</dbReference>
<dbReference type="GO" id="GO:0000177">
    <property type="term" value="C:cytoplasmic exosome (RNase complex)"/>
    <property type="evidence" value="ECO:0007669"/>
    <property type="project" value="TreeGrafter"/>
</dbReference>
<proteinExistence type="predicted"/>
<dbReference type="GO" id="GO:0003723">
    <property type="term" value="F:RNA binding"/>
    <property type="evidence" value="ECO:0007669"/>
    <property type="project" value="InterPro"/>
</dbReference>
<evidence type="ECO:0000313" key="3">
    <source>
        <dbReference type="Proteomes" id="UP000192356"/>
    </source>
</evidence>
<dbReference type="GO" id="GO:0071051">
    <property type="term" value="P:poly(A)-dependent snoRNA 3'-end processing"/>
    <property type="evidence" value="ECO:0007669"/>
    <property type="project" value="TreeGrafter"/>
</dbReference>
<dbReference type="GO" id="GO:0071038">
    <property type="term" value="P:TRAMP-dependent tRNA surveillance pathway"/>
    <property type="evidence" value="ECO:0007669"/>
    <property type="project" value="TreeGrafter"/>
</dbReference>
<dbReference type="GO" id="GO:0071034">
    <property type="term" value="P:CUT catabolic process"/>
    <property type="evidence" value="ECO:0007669"/>
    <property type="project" value="TreeGrafter"/>
</dbReference>
<dbReference type="SMART" id="SM00316">
    <property type="entry name" value="S1"/>
    <property type="match status" value="1"/>
</dbReference>
<dbReference type="InterPro" id="IPR003029">
    <property type="entry name" value="S1_domain"/>
</dbReference>
<protein>
    <submittedName>
        <fullName evidence="2">EXOS3</fullName>
    </submittedName>
</protein>
<dbReference type="VEuPathDB" id="MicrosporidiaDB:HERIO_343"/>
<evidence type="ECO:0000313" key="2">
    <source>
        <dbReference type="EMBL" id="ORD97809.1"/>
    </source>
</evidence>
<dbReference type="AlphaFoldDB" id="A0A1X0QDB8"/>
<feature type="domain" description="S1 motif" evidence="1">
    <location>
        <begin position="72"/>
        <end position="142"/>
    </location>
</feature>
<dbReference type="Gene3D" id="2.40.50.140">
    <property type="entry name" value="Nucleic acid-binding proteins"/>
    <property type="match status" value="1"/>
</dbReference>
<gene>
    <name evidence="2" type="primary">EXOS3</name>
    <name evidence="2" type="ORF">HERIO_343</name>
</gene>
<reference evidence="2 3" key="1">
    <citation type="journal article" date="2017" name="Environ. Microbiol.">
        <title>Decay of the glycolytic pathway and adaptation to intranuclear parasitism within Enterocytozoonidae microsporidia.</title>
        <authorList>
            <person name="Wiredu Boakye D."/>
            <person name="Jaroenlak P."/>
            <person name="Prachumwat A."/>
            <person name="Williams T.A."/>
            <person name="Bateman K.S."/>
            <person name="Itsathitphaisarn O."/>
            <person name="Sritunyalucksana K."/>
            <person name="Paszkiewicz K.H."/>
            <person name="Moore K.A."/>
            <person name="Stentiford G.D."/>
            <person name="Williams B.A."/>
        </authorList>
    </citation>
    <scope>NUCLEOTIDE SEQUENCE [LARGE SCALE GENOMIC DNA]</scope>
    <source>
        <strain evidence="2 3">GB1</strain>
    </source>
</reference>
<dbReference type="InterPro" id="IPR012340">
    <property type="entry name" value="NA-bd_OB-fold"/>
</dbReference>
<dbReference type="Pfam" id="PF21262">
    <property type="entry name" value="RRP40_S1"/>
    <property type="match status" value="1"/>
</dbReference>
<dbReference type="InterPro" id="IPR026699">
    <property type="entry name" value="Exosome_RNA_bind1/RRP40/RRP4"/>
</dbReference>
<name>A0A1X0QDB8_9MICR</name>
<dbReference type="GO" id="GO:0000176">
    <property type="term" value="C:nuclear exosome (RNase complex)"/>
    <property type="evidence" value="ECO:0007669"/>
    <property type="project" value="TreeGrafter"/>
</dbReference>
<dbReference type="GO" id="GO:0000467">
    <property type="term" value="P:exonucleolytic trimming to generate mature 3'-end of 5.8S rRNA from tricistronic rRNA transcript (SSU-rRNA, 5.8S rRNA, LSU-rRNA)"/>
    <property type="evidence" value="ECO:0007669"/>
    <property type="project" value="TreeGrafter"/>
</dbReference>
<accession>A0A1X0QDB8</accession>
<dbReference type="GO" id="GO:0034475">
    <property type="term" value="P:U4 snRNA 3'-end processing"/>
    <property type="evidence" value="ECO:0007669"/>
    <property type="project" value="TreeGrafter"/>
</dbReference>
<dbReference type="EMBL" id="LVKB01000009">
    <property type="protein sequence ID" value="ORD97809.1"/>
    <property type="molecule type" value="Genomic_DNA"/>
</dbReference>